<proteinExistence type="predicted"/>
<keyword evidence="5" id="KW-1185">Reference proteome</keyword>
<feature type="region of interest" description="Disordered" evidence="1">
    <location>
        <begin position="154"/>
        <end position="256"/>
    </location>
</feature>
<reference evidence="4" key="1">
    <citation type="submission" date="2021-02" db="EMBL/GenBank/DDBJ databases">
        <authorList>
            <person name="Dougan E. K."/>
            <person name="Rhodes N."/>
            <person name="Thang M."/>
            <person name="Chan C."/>
        </authorList>
    </citation>
    <scope>NUCLEOTIDE SEQUENCE</scope>
</reference>
<feature type="region of interest" description="Disordered" evidence="1">
    <location>
        <begin position="317"/>
        <end position="337"/>
    </location>
</feature>
<feature type="signal peptide" evidence="2">
    <location>
        <begin position="1"/>
        <end position="18"/>
    </location>
</feature>
<dbReference type="Pfam" id="PF21722">
    <property type="entry name" value="Gly_rich_2"/>
    <property type="match status" value="2"/>
</dbReference>
<dbReference type="EMBL" id="CAJNDS010000792">
    <property type="protein sequence ID" value="CAE7234612.1"/>
    <property type="molecule type" value="Genomic_DNA"/>
</dbReference>
<feature type="compositionally biased region" description="Polar residues" evidence="1">
    <location>
        <begin position="601"/>
        <end position="613"/>
    </location>
</feature>
<feature type="domain" description="Glycine-rich" evidence="3">
    <location>
        <begin position="389"/>
        <end position="600"/>
    </location>
</feature>
<organism evidence="4 5">
    <name type="scientific">Symbiodinium natans</name>
    <dbReference type="NCBI Taxonomy" id="878477"/>
    <lineage>
        <taxon>Eukaryota</taxon>
        <taxon>Sar</taxon>
        <taxon>Alveolata</taxon>
        <taxon>Dinophyceae</taxon>
        <taxon>Suessiales</taxon>
        <taxon>Symbiodiniaceae</taxon>
        <taxon>Symbiodinium</taxon>
    </lineage>
</organism>
<comment type="caution">
    <text evidence="4">The sequence shown here is derived from an EMBL/GenBank/DDBJ whole genome shotgun (WGS) entry which is preliminary data.</text>
</comment>
<evidence type="ECO:0000256" key="1">
    <source>
        <dbReference type="SAM" id="MobiDB-lite"/>
    </source>
</evidence>
<feature type="compositionally biased region" description="Gly residues" evidence="1">
    <location>
        <begin position="557"/>
        <end position="566"/>
    </location>
</feature>
<name>A0A812KWA5_9DINO</name>
<feature type="domain" description="Glycine-rich" evidence="3">
    <location>
        <begin position="102"/>
        <end position="351"/>
    </location>
</feature>
<evidence type="ECO:0000259" key="3">
    <source>
        <dbReference type="Pfam" id="PF21722"/>
    </source>
</evidence>
<sequence length="613" mass="59754">MKLYAVLALFVNLAIVWGAKIRTHGAHEDVPDPPNCTSTFGKTWVEHCENVSLAECTGSYVSWGIKWLQECDISSSKTACMPTGHRCTRSSATWQELVIEYLPLGATRGDGEIVAGGGGGGSGGGGAGGVITGKQKLDPSEALTVVVGSGGNFGGGGAKRAKARPSSGRDSQLGQLVAKGGGHGAGGRTRKKPAASGGSGGGGAFDRWKVTRSSGVAGQGFGGGRSNRKSYGGGGGGGGASKVGQDAPKKHYGGKGGDGIKSEIAGAEKFYGGGGGGGVNHNGNKLKTGFGGLGGNGGGGRGSDFASKWNRNWWRFTGTHGEPNTGGGGGGTDPESRYAGMGGSGVVIVRYPADTPVLVGGQVAKVGGYQVHTFATPGEDVLAFNNGTETLSIDFLVVAGGGGGGSGGGGGGGVVKGSRMIYKGTEWGVLVGGGGKSGQGGAGKAKDKSRSKLAKKGGDSKLGSLVAIGGGKGADQKRRPGHGGSGGGIGFDRKRASPGRGTPGQGFPGGLTKRRSYGAGGGGGGAGGPGETAPQKHLGGKGGDGVSSDITGTLKWYGGGGGGGVNHNGNKQVENGGGAGGKGGGGKGSDFASKTRKNNKKFTGTSGEKNTGG</sequence>
<evidence type="ECO:0000256" key="2">
    <source>
        <dbReference type="SAM" id="SignalP"/>
    </source>
</evidence>
<protein>
    <recommendedName>
        <fullName evidence="3">Glycine-rich domain-containing protein</fullName>
    </recommendedName>
</protein>
<feature type="compositionally biased region" description="Gly residues" evidence="1">
    <location>
        <begin position="575"/>
        <end position="588"/>
    </location>
</feature>
<dbReference type="AlphaFoldDB" id="A0A812KWA5"/>
<dbReference type="InterPro" id="IPR049304">
    <property type="entry name" value="Gly_rich_dom"/>
</dbReference>
<feature type="region of interest" description="Disordered" evidence="1">
    <location>
        <begin position="433"/>
        <end position="613"/>
    </location>
</feature>
<feature type="non-terminal residue" evidence="4">
    <location>
        <position position="613"/>
    </location>
</feature>
<feature type="compositionally biased region" description="Gly residues" evidence="1">
    <location>
        <begin position="217"/>
        <end position="241"/>
    </location>
</feature>
<feature type="chain" id="PRO_5032564824" description="Glycine-rich domain-containing protein" evidence="2">
    <location>
        <begin position="19"/>
        <end position="613"/>
    </location>
</feature>
<keyword evidence="2" id="KW-0732">Signal</keyword>
<accession>A0A812KWA5</accession>
<dbReference type="Proteomes" id="UP000604046">
    <property type="component" value="Unassembled WGS sequence"/>
</dbReference>
<feature type="compositionally biased region" description="Gly residues" evidence="1">
    <location>
        <begin position="433"/>
        <end position="443"/>
    </location>
</feature>
<evidence type="ECO:0000313" key="4">
    <source>
        <dbReference type="EMBL" id="CAE7234612.1"/>
    </source>
</evidence>
<gene>
    <name evidence="4" type="ORF">SNAT2548_LOCUS9922</name>
</gene>
<evidence type="ECO:0000313" key="5">
    <source>
        <dbReference type="Proteomes" id="UP000604046"/>
    </source>
</evidence>
<feature type="compositionally biased region" description="Gly residues" evidence="1">
    <location>
        <begin position="518"/>
        <end position="530"/>
    </location>
</feature>